<dbReference type="PANTHER" id="PTHR22765">
    <property type="entry name" value="RING FINGER AND PROTEASE ASSOCIATED DOMAIN-CONTAINING"/>
    <property type="match status" value="1"/>
</dbReference>
<keyword evidence="1" id="KW-0863">Zinc-finger</keyword>
<accession>A0A812UV46</accession>
<reference evidence="4" key="1">
    <citation type="submission" date="2021-02" db="EMBL/GenBank/DDBJ databases">
        <authorList>
            <person name="Dougan E. K."/>
            <person name="Rhodes N."/>
            <person name="Thang M."/>
            <person name="Chan C."/>
        </authorList>
    </citation>
    <scope>NUCLEOTIDE SEQUENCE</scope>
</reference>
<dbReference type="Gene3D" id="3.30.40.10">
    <property type="entry name" value="Zinc/RING finger domain, C3HC4 (zinc finger)"/>
    <property type="match status" value="1"/>
</dbReference>
<dbReference type="EMBL" id="CAJNDS010002744">
    <property type="protein sequence ID" value="CAE7581461.1"/>
    <property type="molecule type" value="Genomic_DNA"/>
</dbReference>
<dbReference type="PROSITE" id="PS50089">
    <property type="entry name" value="ZF_RING_2"/>
    <property type="match status" value="1"/>
</dbReference>
<evidence type="ECO:0000259" key="3">
    <source>
        <dbReference type="PROSITE" id="PS50089"/>
    </source>
</evidence>
<dbReference type="InterPro" id="IPR001841">
    <property type="entry name" value="Znf_RING"/>
</dbReference>
<sequence length="189" mass="20540">MSLAMLWVMASDGAIKGTILRIIGFGVALIALLMVLLIDFKSSWAVMAVLSITVVILAFLGYVFRRSQGIIEVEPGPREPPKKECRRTWASYKFEDLEVSSVPEFRRVSISGPDAELSWSACASMIPTPSIKKDKSCLCCLEDFQGTSSIAVLPCGHIFHEECITSWALATSKAGNSCPQCRSSYAAGP</sequence>
<gene>
    <name evidence="4" type="primary">RMR1</name>
    <name evidence="4" type="ORF">SNAT2548_LOCUS33173</name>
</gene>
<dbReference type="Proteomes" id="UP000604046">
    <property type="component" value="Unassembled WGS sequence"/>
</dbReference>
<dbReference type="GO" id="GO:0006511">
    <property type="term" value="P:ubiquitin-dependent protein catabolic process"/>
    <property type="evidence" value="ECO:0007669"/>
    <property type="project" value="TreeGrafter"/>
</dbReference>
<keyword evidence="5" id="KW-1185">Reference proteome</keyword>
<comment type="caution">
    <text evidence="4">The sequence shown here is derived from an EMBL/GenBank/DDBJ whole genome shotgun (WGS) entry which is preliminary data.</text>
</comment>
<protein>
    <submittedName>
        <fullName evidence="4">RMR1 protein</fullName>
    </submittedName>
</protein>
<evidence type="ECO:0000313" key="5">
    <source>
        <dbReference type="Proteomes" id="UP000604046"/>
    </source>
</evidence>
<dbReference type="InterPro" id="IPR013083">
    <property type="entry name" value="Znf_RING/FYVE/PHD"/>
</dbReference>
<dbReference type="Pfam" id="PF13639">
    <property type="entry name" value="zf-RING_2"/>
    <property type="match status" value="1"/>
</dbReference>
<dbReference type="InterPro" id="IPR051826">
    <property type="entry name" value="E3_ubiquitin-ligase_domain"/>
</dbReference>
<feature type="transmembrane region" description="Helical" evidence="2">
    <location>
        <begin position="20"/>
        <end position="38"/>
    </location>
</feature>
<dbReference type="GO" id="GO:0008270">
    <property type="term" value="F:zinc ion binding"/>
    <property type="evidence" value="ECO:0007669"/>
    <property type="project" value="UniProtKB-KW"/>
</dbReference>
<organism evidence="4 5">
    <name type="scientific">Symbiodinium natans</name>
    <dbReference type="NCBI Taxonomy" id="878477"/>
    <lineage>
        <taxon>Eukaryota</taxon>
        <taxon>Sar</taxon>
        <taxon>Alveolata</taxon>
        <taxon>Dinophyceae</taxon>
        <taxon>Suessiales</taxon>
        <taxon>Symbiodiniaceae</taxon>
        <taxon>Symbiodinium</taxon>
    </lineage>
</organism>
<evidence type="ECO:0000313" key="4">
    <source>
        <dbReference type="EMBL" id="CAE7581461.1"/>
    </source>
</evidence>
<dbReference type="OrthoDB" id="1302410at2759"/>
<evidence type="ECO:0000256" key="1">
    <source>
        <dbReference type="PROSITE-ProRule" id="PRU00175"/>
    </source>
</evidence>
<dbReference type="SMART" id="SM00184">
    <property type="entry name" value="RING"/>
    <property type="match status" value="1"/>
</dbReference>
<keyword evidence="2" id="KW-0812">Transmembrane</keyword>
<proteinExistence type="predicted"/>
<keyword evidence="1" id="KW-0862">Zinc</keyword>
<keyword evidence="1" id="KW-0479">Metal-binding</keyword>
<keyword evidence="2" id="KW-0472">Membrane</keyword>
<dbReference type="AlphaFoldDB" id="A0A812UV46"/>
<keyword evidence="2" id="KW-1133">Transmembrane helix</keyword>
<name>A0A812UV46_9DINO</name>
<feature type="transmembrane region" description="Helical" evidence="2">
    <location>
        <begin position="44"/>
        <end position="64"/>
    </location>
</feature>
<dbReference type="SUPFAM" id="SSF57850">
    <property type="entry name" value="RING/U-box"/>
    <property type="match status" value="1"/>
</dbReference>
<evidence type="ECO:0000256" key="2">
    <source>
        <dbReference type="SAM" id="Phobius"/>
    </source>
</evidence>
<dbReference type="GO" id="GO:0061630">
    <property type="term" value="F:ubiquitin protein ligase activity"/>
    <property type="evidence" value="ECO:0007669"/>
    <property type="project" value="TreeGrafter"/>
</dbReference>
<feature type="domain" description="RING-type" evidence="3">
    <location>
        <begin position="137"/>
        <end position="182"/>
    </location>
</feature>